<name>A0A656H9Q1_THINJ</name>
<dbReference type="EMBL" id="JH651384">
    <property type="protein sequence ID" value="EIJ32897.1"/>
    <property type="molecule type" value="Genomic_DNA"/>
</dbReference>
<dbReference type="RefSeq" id="WP_002706860.1">
    <property type="nucleotide sequence ID" value="NZ_JH651384.1"/>
</dbReference>
<keyword evidence="2" id="KW-1185">Reference proteome</keyword>
<organism evidence="1 2">
    <name type="scientific">Thiothrix nivea (strain ATCC 35100 / DSM 5205 / JP2)</name>
    <dbReference type="NCBI Taxonomy" id="870187"/>
    <lineage>
        <taxon>Bacteria</taxon>
        <taxon>Pseudomonadati</taxon>
        <taxon>Pseudomonadota</taxon>
        <taxon>Gammaproteobacteria</taxon>
        <taxon>Thiotrichales</taxon>
        <taxon>Thiotrichaceae</taxon>
        <taxon>Thiothrix</taxon>
    </lineage>
</organism>
<proteinExistence type="predicted"/>
<protein>
    <submittedName>
        <fullName evidence="1">Uncharacterized protein</fullName>
    </submittedName>
</protein>
<dbReference type="OrthoDB" id="5624586at2"/>
<accession>A0A656H9Q1</accession>
<dbReference type="AlphaFoldDB" id="A0A656H9Q1"/>
<evidence type="ECO:0000313" key="1">
    <source>
        <dbReference type="EMBL" id="EIJ32897.1"/>
    </source>
</evidence>
<evidence type="ECO:0000313" key="2">
    <source>
        <dbReference type="Proteomes" id="UP000005317"/>
    </source>
</evidence>
<reference evidence="2" key="1">
    <citation type="journal article" date="2011" name="Stand. Genomic Sci.">
        <title>Genome sequence of the filamentous, gliding Thiothrix nivea neotype strain (JP2(T)).</title>
        <authorList>
            <person name="Lapidus A."/>
            <person name="Nolan M."/>
            <person name="Lucas S."/>
            <person name="Glavina Del Rio T."/>
            <person name="Tice H."/>
            <person name="Cheng J.F."/>
            <person name="Tapia R."/>
            <person name="Han C."/>
            <person name="Goodwin L."/>
            <person name="Pitluck S."/>
            <person name="Liolios K."/>
            <person name="Pagani I."/>
            <person name="Ivanova N."/>
            <person name="Huntemann M."/>
            <person name="Mavromatis K."/>
            <person name="Mikhailova N."/>
            <person name="Pati A."/>
            <person name="Chen A."/>
            <person name="Palaniappan K."/>
            <person name="Land M."/>
            <person name="Brambilla E.M."/>
            <person name="Rohde M."/>
            <person name="Abt B."/>
            <person name="Verbarg S."/>
            <person name="Goker M."/>
            <person name="Bristow J."/>
            <person name="Eisen J.A."/>
            <person name="Markowitz V."/>
            <person name="Hugenholtz P."/>
            <person name="Kyrpides N.C."/>
            <person name="Klenk H.P."/>
            <person name="Woyke T."/>
        </authorList>
    </citation>
    <scope>NUCLEOTIDE SEQUENCE [LARGE SCALE GENOMIC DNA]</scope>
    <source>
        <strain evidence="2">ATCC 35100 / DSM 5205 / JP2</strain>
    </source>
</reference>
<sequence>MKALKVFALFIILHLAGWVGAHVYLTQHPTQVLLVVDTSYALKPQFVAMEAWINRLQSDSRYQQVMVGTDKAMLGALDSIPSKANIFRTAFGRMTADNLQRYENTPASRKILLSDGSIRPAGWEVVTFPQ</sequence>
<dbReference type="Proteomes" id="UP000005317">
    <property type="component" value="Unassembled WGS sequence"/>
</dbReference>
<gene>
    <name evidence="1" type="ORF">Thini_0235</name>
</gene>